<evidence type="ECO:0000256" key="2">
    <source>
        <dbReference type="SAM" id="MobiDB-lite"/>
    </source>
</evidence>
<keyword evidence="1" id="KW-0175">Coiled coil</keyword>
<evidence type="ECO:0000313" key="3">
    <source>
        <dbReference type="EMBL" id="OIQ92541.1"/>
    </source>
</evidence>
<organism evidence="3">
    <name type="scientific">mine drainage metagenome</name>
    <dbReference type="NCBI Taxonomy" id="410659"/>
    <lineage>
        <taxon>unclassified sequences</taxon>
        <taxon>metagenomes</taxon>
        <taxon>ecological metagenomes</taxon>
    </lineage>
</organism>
<evidence type="ECO:0000256" key="1">
    <source>
        <dbReference type="SAM" id="Coils"/>
    </source>
</evidence>
<feature type="region of interest" description="Disordered" evidence="2">
    <location>
        <begin position="39"/>
        <end position="65"/>
    </location>
</feature>
<comment type="caution">
    <text evidence="3">The sequence shown here is derived from an EMBL/GenBank/DDBJ whole genome shotgun (WGS) entry which is preliminary data.</text>
</comment>
<proteinExistence type="predicted"/>
<dbReference type="EMBL" id="MLJW01000229">
    <property type="protein sequence ID" value="OIQ92541.1"/>
    <property type="molecule type" value="Genomic_DNA"/>
</dbReference>
<feature type="compositionally biased region" description="Polar residues" evidence="2">
    <location>
        <begin position="50"/>
        <end position="65"/>
    </location>
</feature>
<reference evidence="3" key="1">
    <citation type="submission" date="2016-10" db="EMBL/GenBank/DDBJ databases">
        <title>Sequence of Gallionella enrichment culture.</title>
        <authorList>
            <person name="Poehlein A."/>
            <person name="Muehling M."/>
            <person name="Daniel R."/>
        </authorList>
    </citation>
    <scope>NUCLEOTIDE SEQUENCE</scope>
</reference>
<dbReference type="PROSITE" id="PS51257">
    <property type="entry name" value="PROKAR_LIPOPROTEIN"/>
    <property type="match status" value="1"/>
</dbReference>
<name>A0A1J5RWP1_9ZZZZ</name>
<sequence>MAFRMTHTAALAAALLLGGCSFVDEALFPAVSPTGTATASSAAPVAAQPDVTTSPLATDSSGGASTGTFVGTKVESLRGDLNKLKSTLSGQNDRLQQIRAQTVQDSERFHGTVAAIEARLQVGTTPGNPILVQQWNEAEGELDRINEDVLGMNRLTSDVANTSGMAAYLLESIRAARSLSGAVDEDHRQLRILEDDANGTTILIQRLLTELSADSQRQQQYLTNERLNLNTLAVSVKNGQLYGTSLTPIRADIAPVSPFSASPVSSSIDRPLVVIHFDRPNVHYEDALYTAVKGALSRRPGAVFEVVAMTPTEGPPGTAALGETAAVRNAQSVARSLTQMGLPSDRLRLSQASSATASDGEVQVFVR</sequence>
<protein>
    <submittedName>
        <fullName evidence="3">Uncharacterized protein</fullName>
    </submittedName>
</protein>
<gene>
    <name evidence="3" type="ORF">GALL_255340</name>
</gene>
<dbReference type="AlphaFoldDB" id="A0A1J5RWP1"/>
<accession>A0A1J5RWP1</accession>
<feature type="coiled-coil region" evidence="1">
    <location>
        <begin position="74"/>
        <end position="101"/>
    </location>
</feature>